<reference evidence="1 2" key="1">
    <citation type="submission" date="2018-09" db="EMBL/GenBank/DDBJ databases">
        <authorList>
            <person name="Giglietti G."/>
            <person name="Stoner T.H."/>
            <person name="Garlena R.A."/>
            <person name="Russell D.A."/>
            <person name="Pope W.H."/>
            <person name="Jacobs-Sera D."/>
            <person name="Hatfull G.F."/>
        </authorList>
    </citation>
    <scope>NUCLEOTIDE SEQUENCE [LARGE SCALE GENOMIC DNA]</scope>
</reference>
<dbReference type="EMBL" id="MH834606">
    <property type="protein sequence ID" value="AYN57528.1"/>
    <property type="molecule type" value="Genomic_DNA"/>
</dbReference>
<evidence type="ECO:0000313" key="2">
    <source>
        <dbReference type="Proteomes" id="UP000278552"/>
    </source>
</evidence>
<evidence type="ECO:0000313" key="1">
    <source>
        <dbReference type="EMBL" id="AYN57528.1"/>
    </source>
</evidence>
<keyword evidence="2" id="KW-1185">Reference proteome</keyword>
<dbReference type="KEGG" id="vg:55007040"/>
<dbReference type="Proteomes" id="UP000278552">
    <property type="component" value="Segment"/>
</dbReference>
<organism evidence="1 2">
    <name type="scientific">Arthrobacter phage Coral</name>
    <dbReference type="NCBI Taxonomy" id="2419951"/>
    <lineage>
        <taxon>Viruses</taxon>
        <taxon>Duplodnaviria</taxon>
        <taxon>Heunggongvirae</taxon>
        <taxon>Uroviricota</taxon>
        <taxon>Caudoviricetes</taxon>
        <taxon>Coralvirus</taxon>
        <taxon>Coralvirus coral</taxon>
    </lineage>
</organism>
<dbReference type="Gene3D" id="3.40.50.10400">
    <property type="entry name" value="Hypothetical protein PA1492"/>
    <property type="match status" value="1"/>
</dbReference>
<dbReference type="InterPro" id="IPR025518">
    <property type="entry name" value="DUF4406"/>
</dbReference>
<dbReference type="GeneID" id="55007040"/>
<accession>A0A3G2KEW4</accession>
<name>A0A3G2KEW4_9CAUD</name>
<gene>
    <name evidence="1" type="primary">53</name>
    <name evidence="1" type="ORF">PBI_CORAL_53</name>
</gene>
<protein>
    <submittedName>
        <fullName evidence="1">Deoxycytidylate deaminase</fullName>
    </submittedName>
</protein>
<proteinExistence type="predicted"/>
<dbReference type="RefSeq" id="YP_009815810.1">
    <property type="nucleotide sequence ID" value="NC_048099.1"/>
</dbReference>
<dbReference type="SUPFAM" id="SSF52309">
    <property type="entry name" value="N-(deoxy)ribosyltransferase-like"/>
    <property type="match status" value="1"/>
</dbReference>
<dbReference type="Pfam" id="PF14359">
    <property type="entry name" value="DUF4406"/>
    <property type="match status" value="1"/>
</dbReference>
<sequence length="135" mass="14581">MTEGLPRDLYPAGPVPALPRVLYLAGPMTGLPEFNYPAFNVAAGKLRAAGFEVLNPAENKPDNPDWVGYMRASIGQLIRADAVAVLPGFADSRGARIETKLAVELEMTIRPVRAWLTEAGQVAYMGRLLGEESAR</sequence>